<dbReference type="CDD" id="cd16029">
    <property type="entry name" value="4-S"/>
    <property type="match status" value="1"/>
</dbReference>
<dbReference type="GO" id="GO:0046872">
    <property type="term" value="F:metal ion binding"/>
    <property type="evidence" value="ECO:0007669"/>
    <property type="project" value="UniProtKB-KW"/>
</dbReference>
<organism evidence="7 8">
    <name type="scientific">Pseudoxanthobacter soli DSM 19599</name>
    <dbReference type="NCBI Taxonomy" id="1123029"/>
    <lineage>
        <taxon>Bacteria</taxon>
        <taxon>Pseudomonadati</taxon>
        <taxon>Pseudomonadota</taxon>
        <taxon>Alphaproteobacteria</taxon>
        <taxon>Hyphomicrobiales</taxon>
        <taxon>Segnochrobactraceae</taxon>
        <taxon>Pseudoxanthobacter</taxon>
    </lineage>
</organism>
<dbReference type="Pfam" id="PF00884">
    <property type="entry name" value="Sulfatase"/>
    <property type="match status" value="1"/>
</dbReference>
<dbReference type="SUPFAM" id="SSF53649">
    <property type="entry name" value="Alkaline phosphatase-like"/>
    <property type="match status" value="1"/>
</dbReference>
<dbReference type="PANTHER" id="PTHR10342:SF274">
    <property type="entry name" value="ARYLSULFATASE B"/>
    <property type="match status" value="1"/>
</dbReference>
<evidence type="ECO:0000256" key="3">
    <source>
        <dbReference type="ARBA" id="ARBA00022801"/>
    </source>
</evidence>
<dbReference type="Proteomes" id="UP000186406">
    <property type="component" value="Unassembled WGS sequence"/>
</dbReference>
<dbReference type="EMBL" id="FRXO01000012">
    <property type="protein sequence ID" value="SHO67301.1"/>
    <property type="molecule type" value="Genomic_DNA"/>
</dbReference>
<reference evidence="7 8" key="1">
    <citation type="submission" date="2016-12" db="EMBL/GenBank/DDBJ databases">
        <authorList>
            <person name="Song W.-J."/>
            <person name="Kurnit D.M."/>
        </authorList>
    </citation>
    <scope>NUCLEOTIDE SEQUENCE [LARGE SCALE GENOMIC DNA]</scope>
    <source>
        <strain evidence="7 8">DSM 19599</strain>
    </source>
</reference>
<dbReference type="GO" id="GO:0008484">
    <property type="term" value="F:sulfuric ester hydrolase activity"/>
    <property type="evidence" value="ECO:0007669"/>
    <property type="project" value="InterPro"/>
</dbReference>
<name>A0A1M7ZR00_9HYPH</name>
<evidence type="ECO:0000256" key="5">
    <source>
        <dbReference type="ARBA" id="ARBA00023180"/>
    </source>
</evidence>
<dbReference type="Gene3D" id="3.30.1120.10">
    <property type="match status" value="1"/>
</dbReference>
<comment type="similarity">
    <text evidence="1">Belongs to the sulfatase family.</text>
</comment>
<dbReference type="AlphaFoldDB" id="A0A1M7ZR00"/>
<dbReference type="OrthoDB" id="9795675at2"/>
<feature type="domain" description="Sulfatase N-terminal" evidence="6">
    <location>
        <begin position="49"/>
        <end position="366"/>
    </location>
</feature>
<dbReference type="InterPro" id="IPR017850">
    <property type="entry name" value="Alkaline_phosphatase_core_sf"/>
</dbReference>
<dbReference type="PANTHER" id="PTHR10342">
    <property type="entry name" value="ARYLSULFATASE"/>
    <property type="match status" value="1"/>
</dbReference>
<evidence type="ECO:0000313" key="7">
    <source>
        <dbReference type="EMBL" id="SHO67301.1"/>
    </source>
</evidence>
<keyword evidence="2" id="KW-0479">Metal-binding</keyword>
<dbReference type="InterPro" id="IPR047115">
    <property type="entry name" value="ARSB"/>
</dbReference>
<dbReference type="InterPro" id="IPR006311">
    <property type="entry name" value="TAT_signal"/>
</dbReference>
<keyword evidence="5" id="KW-0325">Glycoprotein</keyword>
<protein>
    <submittedName>
        <fullName evidence="7">Arylsulfatase A</fullName>
    </submittedName>
</protein>
<proteinExistence type="inferred from homology"/>
<dbReference type="PROSITE" id="PS51318">
    <property type="entry name" value="TAT"/>
    <property type="match status" value="1"/>
</dbReference>
<dbReference type="PROSITE" id="PS00523">
    <property type="entry name" value="SULFATASE_1"/>
    <property type="match status" value="1"/>
</dbReference>
<dbReference type="RefSeq" id="WP_073631952.1">
    <property type="nucleotide sequence ID" value="NZ_FRXO01000012.1"/>
</dbReference>
<evidence type="ECO:0000313" key="8">
    <source>
        <dbReference type="Proteomes" id="UP000186406"/>
    </source>
</evidence>
<keyword evidence="8" id="KW-1185">Reference proteome</keyword>
<dbReference type="InterPro" id="IPR024607">
    <property type="entry name" value="Sulfatase_CS"/>
</dbReference>
<keyword evidence="4" id="KW-0106">Calcium</keyword>
<dbReference type="InterPro" id="IPR000917">
    <property type="entry name" value="Sulfatase_N"/>
</dbReference>
<gene>
    <name evidence="7" type="ORF">SAMN02745172_03977</name>
</gene>
<evidence type="ECO:0000256" key="4">
    <source>
        <dbReference type="ARBA" id="ARBA00022837"/>
    </source>
</evidence>
<dbReference type="PROSITE" id="PS00149">
    <property type="entry name" value="SULFATASE_2"/>
    <property type="match status" value="1"/>
</dbReference>
<evidence type="ECO:0000256" key="2">
    <source>
        <dbReference type="ARBA" id="ARBA00022723"/>
    </source>
</evidence>
<sequence length="491" mass="52594">MTDENASSSPTAGGPSRRDVLAGGTGFLAAIAGLSMLAPGARAADAPRPHVLYIVADDLGFADVGFHGSDIKTPNLDRLAAEGAKLGQFYTQPMCTPTRAALLTGRYPLRYGLQTGVIPSGASYGLATDEFLLPQALKEAGYRTALVGKWHLGHADRKYWPLQRGFDSFYGPLVGEIDHFKHEAHGVTDWYRGNELVKEEGYDTDLLGAEAVRLVGKHDPATPLFLYLAFTAPHTPYQAPESYLARYAGIADPARRAYAAMITAMDDQIGKVVAALEARGMRDDTLIVFHSDNGGTRDKMFAGEGAVSGDLPPDNAPYRAGKGTLYEGGVRVVALANWPGRIRTGEAEGVMHVVDMLPTLAKLAGASLDRSKPLDGRDMWQALAAGAAGRSEVVYNVEPTQGAVRDGKWKLVWHVVLPPRVELFDLDADPSEKTDISAQHPAKVAELQGKVVDLARTMAPPLFYTAALKATLSAPLATPDAALYEMGLEED</sequence>
<accession>A0A1M7ZR00</accession>
<evidence type="ECO:0000259" key="6">
    <source>
        <dbReference type="Pfam" id="PF00884"/>
    </source>
</evidence>
<keyword evidence="3" id="KW-0378">Hydrolase</keyword>
<dbReference type="Gene3D" id="3.40.720.10">
    <property type="entry name" value="Alkaline Phosphatase, subunit A"/>
    <property type="match status" value="1"/>
</dbReference>
<evidence type="ECO:0000256" key="1">
    <source>
        <dbReference type="ARBA" id="ARBA00008779"/>
    </source>
</evidence>
<dbReference type="STRING" id="1123029.SAMN02745172_03977"/>